<dbReference type="Gene3D" id="1.10.10.10">
    <property type="entry name" value="Winged helix-like DNA-binding domain superfamily/Winged helix DNA-binding domain"/>
    <property type="match status" value="1"/>
</dbReference>
<organism evidence="2 3">
    <name type="scientific">Neorhizobium galegae bv. officinalis</name>
    <dbReference type="NCBI Taxonomy" id="323656"/>
    <lineage>
        <taxon>Bacteria</taxon>
        <taxon>Pseudomonadati</taxon>
        <taxon>Pseudomonadota</taxon>
        <taxon>Alphaproteobacteria</taxon>
        <taxon>Hyphomicrobiales</taxon>
        <taxon>Rhizobiaceae</taxon>
        <taxon>Rhizobium/Agrobacterium group</taxon>
        <taxon>Neorhizobium</taxon>
    </lineage>
</organism>
<dbReference type="PROSITE" id="PS50987">
    <property type="entry name" value="HTH_ARSR_2"/>
    <property type="match status" value="1"/>
</dbReference>
<dbReference type="OrthoDB" id="9790747at2"/>
<dbReference type="PRINTS" id="PR00778">
    <property type="entry name" value="HTHARSR"/>
</dbReference>
<dbReference type="NCBIfam" id="NF033788">
    <property type="entry name" value="HTH_metalloreg"/>
    <property type="match status" value="1"/>
</dbReference>
<feature type="domain" description="HTH arsR-type" evidence="1">
    <location>
        <begin position="1"/>
        <end position="94"/>
    </location>
</feature>
<gene>
    <name evidence="2" type="ORF">NGAL_HAMBI1145_35850</name>
</gene>
<dbReference type="InterPro" id="IPR011991">
    <property type="entry name" value="ArsR-like_HTH"/>
</dbReference>
<evidence type="ECO:0000313" key="2">
    <source>
        <dbReference type="EMBL" id="CDZ36860.1"/>
    </source>
</evidence>
<dbReference type="SMART" id="SM00418">
    <property type="entry name" value="HTH_ARSR"/>
    <property type="match status" value="1"/>
</dbReference>
<dbReference type="GO" id="GO:0003700">
    <property type="term" value="F:DNA-binding transcription factor activity"/>
    <property type="evidence" value="ECO:0007669"/>
    <property type="project" value="InterPro"/>
</dbReference>
<dbReference type="InterPro" id="IPR036388">
    <property type="entry name" value="WH-like_DNA-bd_sf"/>
</dbReference>
<accession>A0A0T7FPC5</accession>
<dbReference type="InterPro" id="IPR036390">
    <property type="entry name" value="WH_DNA-bd_sf"/>
</dbReference>
<evidence type="ECO:0000313" key="3">
    <source>
        <dbReference type="Proteomes" id="UP000046176"/>
    </source>
</evidence>
<proteinExistence type="predicted"/>
<name>A0A0T7FPC5_NEOGA</name>
<dbReference type="PANTHER" id="PTHR38600:SF2">
    <property type="entry name" value="SLL0088 PROTEIN"/>
    <property type="match status" value="1"/>
</dbReference>
<evidence type="ECO:0000259" key="1">
    <source>
        <dbReference type="PROSITE" id="PS50987"/>
    </source>
</evidence>
<dbReference type="Pfam" id="PF12840">
    <property type="entry name" value="HTH_20"/>
    <property type="match status" value="1"/>
</dbReference>
<dbReference type="AlphaFoldDB" id="A0A0T7FPC5"/>
<dbReference type="CDD" id="cd00090">
    <property type="entry name" value="HTH_ARSR"/>
    <property type="match status" value="1"/>
</dbReference>
<protein>
    <submittedName>
        <fullName evidence="2">Transcriptional regulator, ArsR family</fullName>
    </submittedName>
</protein>
<dbReference type="RefSeq" id="WP_046667637.1">
    <property type="nucleotide sequence ID" value="NZ_CCRH01000009.1"/>
</dbReference>
<dbReference type="PANTHER" id="PTHR38600">
    <property type="entry name" value="TRANSCRIPTIONAL REGULATORY PROTEIN"/>
    <property type="match status" value="1"/>
</dbReference>
<dbReference type="InterPro" id="IPR001845">
    <property type="entry name" value="HTH_ArsR_DNA-bd_dom"/>
</dbReference>
<reference evidence="2 3" key="1">
    <citation type="submission" date="2014-08" db="EMBL/GenBank/DDBJ databases">
        <authorList>
            <person name="Chen Y.-H."/>
        </authorList>
    </citation>
    <scope>NUCLEOTIDE SEQUENCE [LARGE SCALE GENOMIC DNA]</scope>
</reference>
<sequence length="121" mass="14091">MENYSSELDGLFQALADPTRRAVLGRLGHGSASISDLAEPFDMALPSFMKHVRFLEESGLIRTQKQGRVRTCTLERARFAMLENWLSEQRAIWEARTDRLEQLVLAKQEFLRHEQKRETDR</sequence>
<dbReference type="Proteomes" id="UP000046176">
    <property type="component" value="Unassembled WGS sequence"/>
</dbReference>
<dbReference type="EMBL" id="CCRH01000009">
    <property type="protein sequence ID" value="CDZ36860.1"/>
    <property type="molecule type" value="Genomic_DNA"/>
</dbReference>
<dbReference type="SUPFAM" id="SSF46785">
    <property type="entry name" value="Winged helix' DNA-binding domain"/>
    <property type="match status" value="1"/>
</dbReference>